<keyword evidence="2" id="KW-0472">Membrane</keyword>
<dbReference type="EMBL" id="ALJD01000009">
    <property type="protein sequence ID" value="EJN57962.1"/>
    <property type="molecule type" value="Genomic_DNA"/>
</dbReference>
<evidence type="ECO:0000256" key="2">
    <source>
        <dbReference type="SAM" id="Phobius"/>
    </source>
</evidence>
<dbReference type="NCBIfam" id="TIGR03647">
    <property type="entry name" value="Na_symport_sm"/>
    <property type="match status" value="1"/>
</dbReference>
<proteinExistence type="predicted"/>
<dbReference type="RefSeq" id="WP_009376672.1">
    <property type="nucleotide sequence ID" value="NZ_ALJD01000009.1"/>
</dbReference>
<gene>
    <name evidence="4" type="ORF">HSB1_33790</name>
</gene>
<dbReference type="InterPro" id="IPR019886">
    <property type="entry name" value="Na_symporter_ssu"/>
</dbReference>
<protein>
    <recommendedName>
        <fullName evidence="3">Sodium symporter small subunit domain-containing protein</fullName>
    </recommendedName>
</protein>
<evidence type="ECO:0000259" key="3">
    <source>
        <dbReference type="Pfam" id="PF13937"/>
    </source>
</evidence>
<keyword evidence="2" id="KW-1133">Transmembrane helix</keyword>
<dbReference type="Proteomes" id="UP000007813">
    <property type="component" value="Unassembled WGS sequence"/>
</dbReference>
<feature type="transmembrane region" description="Helical" evidence="2">
    <location>
        <begin position="55"/>
        <end position="77"/>
    </location>
</feature>
<dbReference type="Pfam" id="PF13937">
    <property type="entry name" value="DUF4212"/>
    <property type="match status" value="1"/>
</dbReference>
<sequence>MAEKDTHTRDGAGPAEPDGGTLTQAAQAHQNTNYLDEEVNLLSPSTAFMRDHLKVVWVSFIIWALIVFGPVTATLVAPEMMTTTMPVLGFPWHYFLVAFGAPTGALILAAIYARQRDKLDEKYGIDPSTPASTESSESADAAATDGGVAE</sequence>
<dbReference type="OrthoDB" id="190044at2157"/>
<feature type="compositionally biased region" description="Low complexity" evidence="1">
    <location>
        <begin position="126"/>
        <end position="150"/>
    </location>
</feature>
<feature type="region of interest" description="Disordered" evidence="1">
    <location>
        <begin position="1"/>
        <end position="21"/>
    </location>
</feature>
<feature type="region of interest" description="Disordered" evidence="1">
    <location>
        <begin position="123"/>
        <end position="150"/>
    </location>
</feature>
<feature type="transmembrane region" description="Helical" evidence="2">
    <location>
        <begin position="92"/>
        <end position="113"/>
    </location>
</feature>
<organism evidence="4 5">
    <name type="scientific">Halogranum salarium B-1</name>
    <dbReference type="NCBI Taxonomy" id="1210908"/>
    <lineage>
        <taxon>Archaea</taxon>
        <taxon>Methanobacteriati</taxon>
        <taxon>Methanobacteriota</taxon>
        <taxon>Stenosarchaea group</taxon>
        <taxon>Halobacteria</taxon>
        <taxon>Halobacteriales</taxon>
        <taxon>Haloferacaceae</taxon>
    </lineage>
</organism>
<evidence type="ECO:0000313" key="5">
    <source>
        <dbReference type="Proteomes" id="UP000007813"/>
    </source>
</evidence>
<dbReference type="AlphaFoldDB" id="J3EUC3"/>
<reference evidence="4 5" key="1">
    <citation type="journal article" date="2012" name="J. Bacteriol.">
        <title>Draft Genome Sequence of the Extremely Halophilic Archaeon Halogranum salarium B-1T.</title>
        <authorList>
            <person name="Kim K.K."/>
            <person name="Lee K.C."/>
            <person name="Lee J.S."/>
        </authorList>
    </citation>
    <scope>NUCLEOTIDE SEQUENCE [LARGE SCALE GENOMIC DNA]</scope>
    <source>
        <strain evidence="4 5">B-1</strain>
    </source>
</reference>
<dbReference type="eggNOG" id="arCOG06362">
    <property type="taxonomic scope" value="Archaea"/>
</dbReference>
<evidence type="ECO:0000313" key="4">
    <source>
        <dbReference type="EMBL" id="EJN57962.1"/>
    </source>
</evidence>
<feature type="compositionally biased region" description="Basic and acidic residues" evidence="1">
    <location>
        <begin position="1"/>
        <end position="10"/>
    </location>
</feature>
<name>J3EUC3_9EURY</name>
<feature type="domain" description="Sodium symporter small subunit" evidence="3">
    <location>
        <begin position="46"/>
        <end position="126"/>
    </location>
</feature>
<evidence type="ECO:0000256" key="1">
    <source>
        <dbReference type="SAM" id="MobiDB-lite"/>
    </source>
</evidence>
<comment type="caution">
    <text evidence="4">The sequence shown here is derived from an EMBL/GenBank/DDBJ whole genome shotgun (WGS) entry which is preliminary data.</text>
</comment>
<accession>J3EUC3</accession>
<keyword evidence="2" id="KW-0812">Transmembrane</keyword>